<dbReference type="Pfam" id="PF00535">
    <property type="entry name" value="Glycos_transf_2"/>
    <property type="match status" value="1"/>
</dbReference>
<dbReference type="CDD" id="cd00761">
    <property type="entry name" value="Glyco_tranf_GTA_type"/>
    <property type="match status" value="1"/>
</dbReference>
<dbReference type="EMBL" id="LWMW01000147">
    <property type="protein sequence ID" value="KZX14789.1"/>
    <property type="molecule type" value="Genomic_DNA"/>
</dbReference>
<feature type="domain" description="Glycosyltransferase 2-like" evidence="1">
    <location>
        <begin position="5"/>
        <end position="140"/>
    </location>
</feature>
<proteinExistence type="predicted"/>
<protein>
    <submittedName>
        <fullName evidence="2">Putative glycosyltransferase EpsH</fullName>
        <ecNumber evidence="2">2.4.-.-</ecNumber>
    </submittedName>
</protein>
<dbReference type="Gene3D" id="3.90.550.10">
    <property type="entry name" value="Spore Coat Polysaccharide Biosynthesis Protein SpsA, Chain A"/>
    <property type="match status" value="1"/>
</dbReference>
<evidence type="ECO:0000313" key="3">
    <source>
        <dbReference type="Proteomes" id="UP000077275"/>
    </source>
</evidence>
<evidence type="ECO:0000259" key="1">
    <source>
        <dbReference type="Pfam" id="PF00535"/>
    </source>
</evidence>
<dbReference type="PANTHER" id="PTHR22916">
    <property type="entry name" value="GLYCOSYLTRANSFERASE"/>
    <property type="match status" value="1"/>
</dbReference>
<gene>
    <name evidence="2" type="primary">epsH_4</name>
    <name evidence="2" type="ORF">MBCUT_19170</name>
</gene>
<dbReference type="PATRIC" id="fig|47311.3.peg.2086"/>
<dbReference type="EC" id="2.4.-.-" evidence="2"/>
<accession>A0A166CRH8</accession>
<dbReference type="AlphaFoldDB" id="A0A166CRH8"/>
<dbReference type="InterPro" id="IPR029044">
    <property type="entry name" value="Nucleotide-diphossugar_trans"/>
</dbReference>
<organism evidence="2 3">
    <name type="scientific">Methanobrevibacter cuticularis</name>
    <dbReference type="NCBI Taxonomy" id="47311"/>
    <lineage>
        <taxon>Archaea</taxon>
        <taxon>Methanobacteriati</taxon>
        <taxon>Methanobacteriota</taxon>
        <taxon>Methanomada group</taxon>
        <taxon>Methanobacteria</taxon>
        <taxon>Methanobacteriales</taxon>
        <taxon>Methanobacteriaceae</taxon>
        <taxon>Methanobrevibacter</taxon>
    </lineage>
</organism>
<keyword evidence="2" id="KW-0808">Transferase</keyword>
<sequence>MYKISVIMPVYNREKLVKRAVDSVINQSFGFENIELILVDDNSTDETKNVIKDYAEKYDNIHPIFRETNSGSPNIPRNDGIDNAKSEYIMFLDNDDEYTPEICEKLYNAIKKYKTDFVECWCRDISNYKRERERNIEENIASTSCVIHNREEKDLPKLSGVWNKLYKKSFLDLNNIRFPPNINAEDVFFSLLCYDNVDRWIEVKYIGYLHIDDLDFLSLSRASNKKIIFGSLKGLDLTINILKKNNSKLLNSPLEAIPNIALGFLRANLDYSEKNELLNKYWHLFKNYKNYDCLSLSYPMKVYMKLFTFDKKIAIIMSYIYKYLKLDSIFYNKKIYNYIRSLAGGGYNFGE</sequence>
<dbReference type="Proteomes" id="UP000077275">
    <property type="component" value="Unassembled WGS sequence"/>
</dbReference>
<reference evidence="2 3" key="1">
    <citation type="submission" date="2016-04" db="EMBL/GenBank/DDBJ databases">
        <title>Genome sequence of Methanobrevibacter cuticularis DSM 11139.</title>
        <authorList>
            <person name="Poehlein A."/>
            <person name="Seedorf H."/>
            <person name="Daniel R."/>
        </authorList>
    </citation>
    <scope>NUCLEOTIDE SEQUENCE [LARGE SCALE GENOMIC DNA]</scope>
    <source>
        <strain evidence="2 3">DSM 11139</strain>
    </source>
</reference>
<dbReference type="SUPFAM" id="SSF53448">
    <property type="entry name" value="Nucleotide-diphospho-sugar transferases"/>
    <property type="match status" value="1"/>
</dbReference>
<keyword evidence="3" id="KW-1185">Reference proteome</keyword>
<dbReference type="STRING" id="47311.MBCUT_19170"/>
<dbReference type="OrthoDB" id="46222at2157"/>
<keyword evidence="2" id="KW-0328">Glycosyltransferase</keyword>
<dbReference type="RefSeq" id="WP_067260442.1">
    <property type="nucleotide sequence ID" value="NZ_LWMW01000147.1"/>
</dbReference>
<dbReference type="PANTHER" id="PTHR22916:SF3">
    <property type="entry name" value="UDP-GLCNAC:BETAGAL BETA-1,3-N-ACETYLGLUCOSAMINYLTRANSFERASE-LIKE PROTEIN 1"/>
    <property type="match status" value="1"/>
</dbReference>
<name>A0A166CRH8_9EURY</name>
<evidence type="ECO:0000313" key="2">
    <source>
        <dbReference type="EMBL" id="KZX14789.1"/>
    </source>
</evidence>
<comment type="caution">
    <text evidence="2">The sequence shown here is derived from an EMBL/GenBank/DDBJ whole genome shotgun (WGS) entry which is preliminary data.</text>
</comment>
<dbReference type="GO" id="GO:0016758">
    <property type="term" value="F:hexosyltransferase activity"/>
    <property type="evidence" value="ECO:0007669"/>
    <property type="project" value="UniProtKB-ARBA"/>
</dbReference>
<dbReference type="InterPro" id="IPR001173">
    <property type="entry name" value="Glyco_trans_2-like"/>
</dbReference>